<evidence type="ECO:0000256" key="2">
    <source>
        <dbReference type="ARBA" id="ARBA00004123"/>
    </source>
</evidence>
<comment type="function">
    <text evidence="1">Component of the general transcription and DNA repair factor IIH (TFIIH) core complex, which is involved in general and transcription-coupled nucleotide excision repair (NER) of damaged DNA and, when complexed to TFIIK, in RNA transcription by RNA polymerase II. In NER, TFIIH acts by opening DNA around the lesion to allow the excision of the damaged oligonucleotide and its replacement by a new DNA fragment. In transcription, TFIIH has an essential role in transcription initiation. When the pre-initiation complex (PIC) has been established, TFIIH is required for promoter opening and promoter escape. Phosphorylation of the C-terminal tail (CTD) of the largest subunit of RNA polymerase II by the kinase module TFIIK controls the initiation of transcription.</text>
</comment>
<dbReference type="PANTHER" id="PTHR13152:SF0">
    <property type="entry name" value="GENERAL TRANSCRIPTION FACTOR IIH SUBUNIT 4"/>
    <property type="match status" value="1"/>
</dbReference>
<evidence type="ECO:0000256" key="3">
    <source>
        <dbReference type="ARBA" id="ARBA00007132"/>
    </source>
</evidence>
<keyword evidence="11" id="KW-0396">Initiation factor</keyword>
<name>A0A4V1M4T9_TREME</name>
<dbReference type="GO" id="GO:0003690">
    <property type="term" value="F:double-stranded DNA binding"/>
    <property type="evidence" value="ECO:0007669"/>
    <property type="project" value="TreeGrafter"/>
</dbReference>
<dbReference type="GO" id="GO:0001671">
    <property type="term" value="F:ATPase activator activity"/>
    <property type="evidence" value="ECO:0007669"/>
    <property type="project" value="InterPro"/>
</dbReference>
<keyword evidence="11" id="KW-0648">Protein biosynthesis</keyword>
<evidence type="ECO:0000256" key="6">
    <source>
        <dbReference type="ARBA" id="ARBA00023163"/>
    </source>
</evidence>
<dbReference type="FunCoup" id="A0A4V1M4T9">
    <property type="interactions" value="221"/>
</dbReference>
<evidence type="ECO:0000259" key="10">
    <source>
        <dbReference type="Pfam" id="PF18307"/>
    </source>
</evidence>
<dbReference type="GO" id="GO:0005675">
    <property type="term" value="C:transcription factor TFIIH holo complex"/>
    <property type="evidence" value="ECO:0007669"/>
    <property type="project" value="TreeGrafter"/>
</dbReference>
<dbReference type="InterPro" id="IPR040662">
    <property type="entry name" value="Tfb2_C"/>
</dbReference>
<keyword evidence="8 9" id="KW-0539">Nucleus</keyword>
<comment type="function">
    <text evidence="9">Component of the general transcription and DNA repair factor IIH (TFIIH) core complex which is involved in general and transcription-coupled nucleotide excision repair (NER) of damaged DNA.</text>
</comment>
<sequence length="516" mass="58083">MVQPNFSNPRKAQAELSSSSTAALDAFLDTQHQSYYEEIYKSEAACLCILRQLPEICRYIILHFIWSHQPVKSSDLKALLRMDQFSPLSQVANDIQPAIKRKIFQPLELQQGKRGHHTPMNDVFKRGLRNALTGSGTSNSFGLPYPLSPTDEYPSESQLIQFGDRTWESILKYMVSSGLDRGFPVARPETSVLRLLHSSGLMADLSESNGRQQSLDRMTITSQGFQFLLEDRQTQLWQILVFYLTSIESRGISSAPVLSLFFSLGCMQITQSYSLSTFSNPTQLQALDDLQSYGLIYRPATPSGAKADYFFPTHLSTSLCSGNSALSAALNTTEIDTSHGGTGTGVGMGSGEDDKKFLILETNYKIYAYTNNELEIAILNLFMDIKVQYRNLVVGKLDRAHVKAAMEKGISAYQIIAYLQSHAHPQMYSSPPPILHTTIVDQLHLWDKERNRLRTEESEMFEFFSKDLYEDTEAEAKRYDGLLLAVPKDKLLFVNPSVKDAIKDFVKGQQRQLRGM</sequence>
<keyword evidence="4 9" id="KW-0227">DNA damage</keyword>
<evidence type="ECO:0000256" key="7">
    <source>
        <dbReference type="ARBA" id="ARBA00023204"/>
    </source>
</evidence>
<keyword evidence="12" id="KW-1185">Reference proteome</keyword>
<dbReference type="EMBL" id="SDIL01000008">
    <property type="protein sequence ID" value="RXK41527.1"/>
    <property type="molecule type" value="Genomic_DNA"/>
</dbReference>
<evidence type="ECO:0000256" key="5">
    <source>
        <dbReference type="ARBA" id="ARBA00023015"/>
    </source>
</evidence>
<organism evidence="11 12">
    <name type="scientific">Tremella mesenterica</name>
    <name type="common">Jelly fungus</name>
    <dbReference type="NCBI Taxonomy" id="5217"/>
    <lineage>
        <taxon>Eukaryota</taxon>
        <taxon>Fungi</taxon>
        <taxon>Dikarya</taxon>
        <taxon>Basidiomycota</taxon>
        <taxon>Agaricomycotina</taxon>
        <taxon>Tremellomycetes</taxon>
        <taxon>Tremellales</taxon>
        <taxon>Tremellaceae</taxon>
        <taxon>Tremella</taxon>
    </lineage>
</organism>
<dbReference type="Proteomes" id="UP000289152">
    <property type="component" value="Unassembled WGS sequence"/>
</dbReference>
<dbReference type="Pfam" id="PF03849">
    <property type="entry name" value="Tfb2"/>
    <property type="match status" value="1"/>
</dbReference>
<dbReference type="InParanoid" id="A0A4V1M4T9"/>
<comment type="subcellular location">
    <subcellularLocation>
        <location evidence="2 9">Nucleus</location>
    </subcellularLocation>
</comment>
<dbReference type="Pfam" id="PF18307">
    <property type="entry name" value="Tfb2_C"/>
    <property type="match status" value="1"/>
</dbReference>
<evidence type="ECO:0000313" key="11">
    <source>
        <dbReference type="EMBL" id="RXK41527.1"/>
    </source>
</evidence>
<dbReference type="VEuPathDB" id="FungiDB:TREMEDRAFT_33390"/>
<dbReference type="FunFam" id="3.30.70.2610:FF:000003">
    <property type="entry name" value="RNA polymerase II transcription factor B subunit 2"/>
    <property type="match status" value="1"/>
</dbReference>
<comment type="caution">
    <text evidence="11">The sequence shown here is derived from an EMBL/GenBank/DDBJ whole genome shotgun (WGS) entry which is preliminary data.</text>
</comment>
<dbReference type="OrthoDB" id="364513at2759"/>
<feature type="domain" description="Transcription factor Tfb2 C-terminal" evidence="10">
    <location>
        <begin position="441"/>
        <end position="507"/>
    </location>
</feature>
<dbReference type="STRING" id="5217.A0A4V1M4T9"/>
<evidence type="ECO:0000256" key="1">
    <source>
        <dbReference type="ARBA" id="ARBA00002817"/>
    </source>
</evidence>
<dbReference type="PANTHER" id="PTHR13152">
    <property type="entry name" value="TFIIH, POLYPEPTIDE 4"/>
    <property type="match status" value="1"/>
</dbReference>
<gene>
    <name evidence="11" type="ORF">M231_01235</name>
</gene>
<accession>A0A4V1M4T9</accession>
<evidence type="ECO:0000313" key="12">
    <source>
        <dbReference type="Proteomes" id="UP000289152"/>
    </source>
</evidence>
<dbReference type="AlphaFoldDB" id="A0A4V1M4T9"/>
<dbReference type="Gene3D" id="3.30.70.2610">
    <property type="match status" value="1"/>
</dbReference>
<keyword evidence="5 9" id="KW-0805">Transcription regulation</keyword>
<dbReference type="GO" id="GO:0003743">
    <property type="term" value="F:translation initiation factor activity"/>
    <property type="evidence" value="ECO:0007669"/>
    <property type="project" value="UniProtKB-KW"/>
</dbReference>
<evidence type="ECO:0000256" key="4">
    <source>
        <dbReference type="ARBA" id="ARBA00022763"/>
    </source>
</evidence>
<comment type="similarity">
    <text evidence="3 9">Belongs to the TFB2 family.</text>
</comment>
<evidence type="ECO:0000256" key="8">
    <source>
        <dbReference type="ARBA" id="ARBA00023242"/>
    </source>
</evidence>
<evidence type="ECO:0000256" key="9">
    <source>
        <dbReference type="RuleBase" id="RU364024"/>
    </source>
</evidence>
<reference evidence="11 12" key="1">
    <citation type="submission" date="2016-06" db="EMBL/GenBank/DDBJ databases">
        <title>Evolution of pathogenesis and genome organization in the Tremellales.</title>
        <authorList>
            <person name="Cuomo C."/>
            <person name="Litvintseva A."/>
            <person name="Heitman J."/>
            <person name="Chen Y."/>
            <person name="Sun S."/>
            <person name="Springer D."/>
            <person name="Dromer F."/>
            <person name="Young S."/>
            <person name="Zeng Q."/>
            <person name="Chapman S."/>
            <person name="Gujja S."/>
            <person name="Saif S."/>
            <person name="Birren B."/>
        </authorList>
    </citation>
    <scope>NUCLEOTIDE SEQUENCE [LARGE SCALE GENOMIC DNA]</scope>
    <source>
        <strain evidence="11 12">ATCC 28783</strain>
    </source>
</reference>
<proteinExistence type="inferred from homology"/>
<protein>
    <recommendedName>
        <fullName evidence="9">RNA polymerase II transcription factor B subunit 2</fullName>
    </recommendedName>
</protein>
<keyword evidence="7 9" id="KW-0234">DNA repair</keyword>
<keyword evidence="6 9" id="KW-0804">Transcription</keyword>
<dbReference type="GO" id="GO:0000439">
    <property type="term" value="C:transcription factor TFIIH core complex"/>
    <property type="evidence" value="ECO:0007669"/>
    <property type="project" value="InterPro"/>
</dbReference>
<dbReference type="InterPro" id="IPR004598">
    <property type="entry name" value="TFIIH_p52/Tfb2"/>
</dbReference>
<dbReference type="GO" id="GO:0006289">
    <property type="term" value="P:nucleotide-excision repair"/>
    <property type="evidence" value="ECO:0007669"/>
    <property type="project" value="InterPro"/>
</dbReference>